<dbReference type="GO" id="GO:0043005">
    <property type="term" value="C:neuron projection"/>
    <property type="evidence" value="ECO:0007669"/>
    <property type="project" value="TreeGrafter"/>
</dbReference>
<dbReference type="PANTHER" id="PTHR24235:SF29">
    <property type="entry name" value="GH23382P"/>
    <property type="match status" value="1"/>
</dbReference>
<keyword evidence="11" id="KW-1185">Reference proteome</keyword>
<feature type="transmembrane region" description="Helical" evidence="8">
    <location>
        <begin position="32"/>
        <end position="54"/>
    </location>
</feature>
<evidence type="ECO:0000256" key="4">
    <source>
        <dbReference type="ARBA" id="ARBA00023040"/>
    </source>
</evidence>
<organism evidence="10 11">
    <name type="scientific">Dreissena polymorpha</name>
    <name type="common">Zebra mussel</name>
    <name type="synonym">Mytilus polymorpha</name>
    <dbReference type="NCBI Taxonomy" id="45954"/>
    <lineage>
        <taxon>Eukaryota</taxon>
        <taxon>Metazoa</taxon>
        <taxon>Spiralia</taxon>
        <taxon>Lophotrochozoa</taxon>
        <taxon>Mollusca</taxon>
        <taxon>Bivalvia</taxon>
        <taxon>Autobranchia</taxon>
        <taxon>Heteroconchia</taxon>
        <taxon>Euheterodonta</taxon>
        <taxon>Imparidentia</taxon>
        <taxon>Neoheterodontei</taxon>
        <taxon>Myida</taxon>
        <taxon>Dreissenoidea</taxon>
        <taxon>Dreissenidae</taxon>
        <taxon>Dreissena</taxon>
    </lineage>
</organism>
<evidence type="ECO:0000256" key="1">
    <source>
        <dbReference type="ARBA" id="ARBA00004141"/>
    </source>
</evidence>
<dbReference type="Gene3D" id="1.20.1070.10">
    <property type="entry name" value="Rhodopsin 7-helix transmembrane proteins"/>
    <property type="match status" value="1"/>
</dbReference>
<dbReference type="EMBL" id="JAIWYP010000005">
    <property type="protein sequence ID" value="KAH3827836.1"/>
    <property type="molecule type" value="Genomic_DNA"/>
</dbReference>
<keyword evidence="7" id="KW-0807">Transducer</keyword>
<dbReference type="PANTHER" id="PTHR24235">
    <property type="entry name" value="NEUROPEPTIDE Y RECEPTOR"/>
    <property type="match status" value="1"/>
</dbReference>
<proteinExistence type="predicted"/>
<dbReference type="GO" id="GO:0042923">
    <property type="term" value="F:neuropeptide binding"/>
    <property type="evidence" value="ECO:0007669"/>
    <property type="project" value="TreeGrafter"/>
</dbReference>
<dbReference type="InterPro" id="IPR000276">
    <property type="entry name" value="GPCR_Rhodpsn"/>
</dbReference>
<evidence type="ECO:0000313" key="11">
    <source>
        <dbReference type="Proteomes" id="UP000828390"/>
    </source>
</evidence>
<accession>A0A9D4H1T1</accession>
<dbReference type="InterPro" id="IPR017452">
    <property type="entry name" value="GPCR_Rhodpsn_7TM"/>
</dbReference>
<evidence type="ECO:0000256" key="5">
    <source>
        <dbReference type="ARBA" id="ARBA00023136"/>
    </source>
</evidence>
<feature type="transmembrane region" description="Helical" evidence="8">
    <location>
        <begin position="66"/>
        <end position="87"/>
    </location>
</feature>
<dbReference type="Proteomes" id="UP000828390">
    <property type="component" value="Unassembled WGS sequence"/>
</dbReference>
<evidence type="ECO:0000313" key="10">
    <source>
        <dbReference type="EMBL" id="KAH3827836.1"/>
    </source>
</evidence>
<comment type="caution">
    <text evidence="10">The sequence shown here is derived from an EMBL/GenBank/DDBJ whole genome shotgun (WGS) entry which is preliminary data.</text>
</comment>
<evidence type="ECO:0000256" key="6">
    <source>
        <dbReference type="ARBA" id="ARBA00023170"/>
    </source>
</evidence>
<evidence type="ECO:0000259" key="9">
    <source>
        <dbReference type="PROSITE" id="PS50262"/>
    </source>
</evidence>
<evidence type="ECO:0000256" key="3">
    <source>
        <dbReference type="ARBA" id="ARBA00022989"/>
    </source>
</evidence>
<dbReference type="GO" id="GO:0008188">
    <property type="term" value="F:neuropeptide receptor activity"/>
    <property type="evidence" value="ECO:0007669"/>
    <property type="project" value="TreeGrafter"/>
</dbReference>
<keyword evidence="4" id="KW-0297">G-protein coupled receptor</keyword>
<evidence type="ECO:0000256" key="8">
    <source>
        <dbReference type="SAM" id="Phobius"/>
    </source>
</evidence>
<reference evidence="10" key="1">
    <citation type="journal article" date="2019" name="bioRxiv">
        <title>The Genome of the Zebra Mussel, Dreissena polymorpha: A Resource for Invasive Species Research.</title>
        <authorList>
            <person name="McCartney M.A."/>
            <person name="Auch B."/>
            <person name="Kono T."/>
            <person name="Mallez S."/>
            <person name="Zhang Y."/>
            <person name="Obille A."/>
            <person name="Becker A."/>
            <person name="Abrahante J.E."/>
            <person name="Garbe J."/>
            <person name="Badalamenti J.P."/>
            <person name="Herman A."/>
            <person name="Mangelson H."/>
            <person name="Liachko I."/>
            <person name="Sullivan S."/>
            <person name="Sone E.D."/>
            <person name="Koren S."/>
            <person name="Silverstein K.A.T."/>
            <person name="Beckman K.B."/>
            <person name="Gohl D.M."/>
        </authorList>
    </citation>
    <scope>NUCLEOTIDE SEQUENCE</scope>
    <source>
        <strain evidence="10">Duluth1</strain>
        <tissue evidence="10">Whole animal</tissue>
    </source>
</reference>
<dbReference type="PRINTS" id="PR00237">
    <property type="entry name" value="GPCRRHODOPSN"/>
</dbReference>
<evidence type="ECO:0000256" key="2">
    <source>
        <dbReference type="ARBA" id="ARBA00022692"/>
    </source>
</evidence>
<keyword evidence="6" id="KW-0675">Receptor</keyword>
<keyword evidence="2 8" id="KW-0812">Transmembrane</keyword>
<name>A0A9D4H1T1_DREPO</name>
<gene>
    <name evidence="10" type="ORF">DPMN_129779</name>
</gene>
<dbReference type="GO" id="GO:0005886">
    <property type="term" value="C:plasma membrane"/>
    <property type="evidence" value="ECO:0007669"/>
    <property type="project" value="TreeGrafter"/>
</dbReference>
<reference evidence="10" key="2">
    <citation type="submission" date="2020-11" db="EMBL/GenBank/DDBJ databases">
        <authorList>
            <person name="McCartney M.A."/>
            <person name="Auch B."/>
            <person name="Kono T."/>
            <person name="Mallez S."/>
            <person name="Becker A."/>
            <person name="Gohl D.M."/>
            <person name="Silverstein K.A.T."/>
            <person name="Koren S."/>
            <person name="Bechman K.B."/>
            <person name="Herman A."/>
            <person name="Abrahante J.E."/>
            <person name="Garbe J."/>
        </authorList>
    </citation>
    <scope>NUCLEOTIDE SEQUENCE</scope>
    <source>
        <strain evidence="10">Duluth1</strain>
        <tissue evidence="10">Whole animal</tissue>
    </source>
</reference>
<protein>
    <recommendedName>
        <fullName evidence="9">G-protein coupled receptors family 1 profile domain-containing protein</fullName>
    </recommendedName>
</protein>
<evidence type="ECO:0000256" key="7">
    <source>
        <dbReference type="ARBA" id="ARBA00023224"/>
    </source>
</evidence>
<sequence length="104" mass="11301">MINFDTIASTTEETNIMTPYVTAKPFWGVTNVIILVVTSVVGTFGNFLVLYVVAAKKAILKVESVFIVNLAISDVFVTAVANVISLLGKNLRIYVGFGCDYALY</sequence>
<dbReference type="AlphaFoldDB" id="A0A9D4H1T1"/>
<feature type="domain" description="G-protein coupled receptors family 1 profile" evidence="9">
    <location>
        <begin position="45"/>
        <end position="104"/>
    </location>
</feature>
<dbReference type="SUPFAM" id="SSF81321">
    <property type="entry name" value="Family A G protein-coupled receptor-like"/>
    <property type="match status" value="1"/>
</dbReference>
<keyword evidence="5 8" id="KW-0472">Membrane</keyword>
<dbReference type="PROSITE" id="PS50262">
    <property type="entry name" value="G_PROTEIN_RECEP_F1_2"/>
    <property type="match status" value="1"/>
</dbReference>
<comment type="subcellular location">
    <subcellularLocation>
        <location evidence="1">Membrane</location>
        <topology evidence="1">Multi-pass membrane protein</topology>
    </subcellularLocation>
</comment>
<keyword evidence="3 8" id="KW-1133">Transmembrane helix</keyword>